<comment type="caution">
    <text evidence="2">The sequence shown here is derived from an EMBL/GenBank/DDBJ whole genome shotgun (WGS) entry which is preliminary data.</text>
</comment>
<evidence type="ECO:0000313" key="2">
    <source>
        <dbReference type="EMBL" id="EJK52516.1"/>
    </source>
</evidence>
<dbReference type="AlphaFoldDB" id="K0RUG5"/>
<feature type="region of interest" description="Disordered" evidence="1">
    <location>
        <begin position="57"/>
        <end position="99"/>
    </location>
</feature>
<evidence type="ECO:0000256" key="1">
    <source>
        <dbReference type="SAM" id="MobiDB-lite"/>
    </source>
</evidence>
<feature type="compositionally biased region" description="Polar residues" evidence="1">
    <location>
        <begin position="58"/>
        <end position="76"/>
    </location>
</feature>
<protein>
    <submittedName>
        <fullName evidence="2">Uncharacterized protein</fullName>
    </submittedName>
</protein>
<dbReference type="Proteomes" id="UP000266841">
    <property type="component" value="Unassembled WGS sequence"/>
</dbReference>
<organism evidence="2 3">
    <name type="scientific">Thalassiosira oceanica</name>
    <name type="common">Marine diatom</name>
    <dbReference type="NCBI Taxonomy" id="159749"/>
    <lineage>
        <taxon>Eukaryota</taxon>
        <taxon>Sar</taxon>
        <taxon>Stramenopiles</taxon>
        <taxon>Ochrophyta</taxon>
        <taxon>Bacillariophyta</taxon>
        <taxon>Coscinodiscophyceae</taxon>
        <taxon>Thalassiosirophycidae</taxon>
        <taxon>Thalassiosirales</taxon>
        <taxon>Thalassiosiraceae</taxon>
        <taxon>Thalassiosira</taxon>
    </lineage>
</organism>
<dbReference type="EMBL" id="AGNL01039654">
    <property type="protein sequence ID" value="EJK52516.1"/>
    <property type="molecule type" value="Genomic_DNA"/>
</dbReference>
<gene>
    <name evidence="2" type="ORF">THAOC_28195</name>
</gene>
<keyword evidence="3" id="KW-1185">Reference proteome</keyword>
<sequence>MYGVGDMLLRRCCRVAVPLALADAWPTATGDDDAAAAAMQDVWVAADCRVACEAQRTRAPNATGGQQRNNTMTPSLLHSGGSLDGVGKHHELQLSEADHQAAAARYLPAGS</sequence>
<proteinExistence type="predicted"/>
<evidence type="ECO:0000313" key="3">
    <source>
        <dbReference type="Proteomes" id="UP000266841"/>
    </source>
</evidence>
<feature type="compositionally biased region" description="Basic and acidic residues" evidence="1">
    <location>
        <begin position="86"/>
        <end position="99"/>
    </location>
</feature>
<name>K0RUG5_THAOC</name>
<accession>K0RUG5</accession>
<reference evidence="2 3" key="1">
    <citation type="journal article" date="2012" name="Genome Biol.">
        <title>Genome and low-iron response of an oceanic diatom adapted to chronic iron limitation.</title>
        <authorList>
            <person name="Lommer M."/>
            <person name="Specht M."/>
            <person name="Roy A.S."/>
            <person name="Kraemer L."/>
            <person name="Andreson R."/>
            <person name="Gutowska M.A."/>
            <person name="Wolf J."/>
            <person name="Bergner S.V."/>
            <person name="Schilhabel M.B."/>
            <person name="Klostermeier U.C."/>
            <person name="Beiko R.G."/>
            <person name="Rosenstiel P."/>
            <person name="Hippler M."/>
            <person name="Laroche J."/>
        </authorList>
    </citation>
    <scope>NUCLEOTIDE SEQUENCE [LARGE SCALE GENOMIC DNA]</scope>
    <source>
        <strain evidence="2 3">CCMP1005</strain>
    </source>
</reference>